<organism evidence="1 2">
    <name type="scientific">Candidatus Blautia stercorigallinarum</name>
    <dbReference type="NCBI Taxonomy" id="2838501"/>
    <lineage>
        <taxon>Bacteria</taxon>
        <taxon>Bacillati</taxon>
        <taxon>Bacillota</taxon>
        <taxon>Clostridia</taxon>
        <taxon>Lachnospirales</taxon>
        <taxon>Lachnospiraceae</taxon>
        <taxon>Blautia</taxon>
    </lineage>
</organism>
<reference evidence="1" key="1">
    <citation type="journal article" date="2021" name="PeerJ">
        <title>Extensive microbial diversity within the chicken gut microbiome revealed by metagenomics and culture.</title>
        <authorList>
            <person name="Gilroy R."/>
            <person name="Ravi A."/>
            <person name="Getino M."/>
            <person name="Pursley I."/>
            <person name="Horton D.L."/>
            <person name="Alikhan N.F."/>
            <person name="Baker D."/>
            <person name="Gharbi K."/>
            <person name="Hall N."/>
            <person name="Watson M."/>
            <person name="Adriaenssens E.M."/>
            <person name="Foster-Nyarko E."/>
            <person name="Jarju S."/>
            <person name="Secka A."/>
            <person name="Antonio M."/>
            <person name="Oren A."/>
            <person name="Chaudhuri R.R."/>
            <person name="La Ragione R."/>
            <person name="Hildebrand F."/>
            <person name="Pallen M.J."/>
        </authorList>
    </citation>
    <scope>NUCLEOTIDE SEQUENCE</scope>
    <source>
        <strain evidence="1">CHK195-9823</strain>
    </source>
</reference>
<dbReference type="AlphaFoldDB" id="A0A9D1PFH6"/>
<gene>
    <name evidence="1" type="ORF">H9747_14940</name>
</gene>
<proteinExistence type="predicted"/>
<accession>A0A9D1PFH6</accession>
<dbReference type="EMBL" id="DXIQ01000106">
    <property type="protein sequence ID" value="HIV40265.1"/>
    <property type="molecule type" value="Genomic_DNA"/>
</dbReference>
<evidence type="ECO:0000313" key="1">
    <source>
        <dbReference type="EMBL" id="HIV40265.1"/>
    </source>
</evidence>
<sequence>MYNKAGFPSISAEVKNSDASIWNVRIAGLLGVLPAEIKRKDRILII</sequence>
<protein>
    <submittedName>
        <fullName evidence="1">Uncharacterized protein</fullName>
    </submittedName>
</protein>
<comment type="caution">
    <text evidence="1">The sequence shown here is derived from an EMBL/GenBank/DDBJ whole genome shotgun (WGS) entry which is preliminary data.</text>
</comment>
<name>A0A9D1PFH6_9FIRM</name>
<evidence type="ECO:0000313" key="2">
    <source>
        <dbReference type="Proteomes" id="UP000886814"/>
    </source>
</evidence>
<reference evidence="1" key="2">
    <citation type="submission" date="2021-04" db="EMBL/GenBank/DDBJ databases">
        <authorList>
            <person name="Gilroy R."/>
        </authorList>
    </citation>
    <scope>NUCLEOTIDE SEQUENCE</scope>
    <source>
        <strain evidence="1">CHK195-9823</strain>
    </source>
</reference>
<dbReference type="Proteomes" id="UP000886814">
    <property type="component" value="Unassembled WGS sequence"/>
</dbReference>